<dbReference type="InterPro" id="IPR002938">
    <property type="entry name" value="FAD-bd"/>
</dbReference>
<dbReference type="RefSeq" id="WP_108604361.1">
    <property type="nucleotide sequence ID" value="NZ_CP026604.1"/>
</dbReference>
<dbReference type="NCBIfam" id="TIGR01988">
    <property type="entry name" value="Ubi-OHases"/>
    <property type="match status" value="1"/>
</dbReference>
<evidence type="ECO:0000259" key="8">
    <source>
        <dbReference type="Pfam" id="PF01494"/>
    </source>
</evidence>
<evidence type="ECO:0000256" key="7">
    <source>
        <dbReference type="ARBA" id="ARBA00023033"/>
    </source>
</evidence>
<dbReference type="GO" id="GO:0008682">
    <property type="term" value="F:3-demethoxyubiquinol 3-hydroxylase activity"/>
    <property type="evidence" value="ECO:0007669"/>
    <property type="project" value="TreeGrafter"/>
</dbReference>
<dbReference type="GO" id="GO:0006744">
    <property type="term" value="P:ubiquinone biosynthetic process"/>
    <property type="evidence" value="ECO:0007669"/>
    <property type="project" value="UniProtKB-UniPathway"/>
</dbReference>
<dbReference type="PRINTS" id="PR00420">
    <property type="entry name" value="RNGMNOXGNASE"/>
</dbReference>
<evidence type="ECO:0000256" key="1">
    <source>
        <dbReference type="ARBA" id="ARBA00001974"/>
    </source>
</evidence>
<keyword evidence="7" id="KW-0503">Monooxygenase</keyword>
<dbReference type="InterPro" id="IPR051205">
    <property type="entry name" value="UbiH/COQ6_monooxygenase"/>
</dbReference>
<sequence>MTTSTDFDLIIVGAGMVGASLAASLRDQQLNILLVDKCLPKSQFKTEPHLRVSSINLGAIRWLKQQAIWPNLDPARLQPYTRLSAYEQNNCCIDFNASEVNEKQLGVFVENEHLQQAALQQASCQTVTGQINHITPNDSGVEIALDNGDTYRCKLLVGADGGHSYVAKQLKFAEKSWQYRQSCFSVIVEMQQRNEAAFQQTWQLFRPQGPIAFLPLFANYASLIVYDDPAKVQTYQGWNASQVENLLQTLFADRLPQFKVISYAGFKLARRTIQQPYQHNTLLIGDAAHNIHPLAGQGVNLGLRDVAALSHLIKDKLAKQQAWHTLDAFQPYLKERKLDVEATSGAMDITYKLFSNDIPLVKSLRKLALNSLNSVVPLKQTALKFALGLNSPYV</sequence>
<dbReference type="InterPro" id="IPR036188">
    <property type="entry name" value="FAD/NAD-bd_sf"/>
</dbReference>
<dbReference type="OrthoDB" id="9769565at2"/>
<feature type="domain" description="FAD-binding" evidence="8">
    <location>
        <begin position="8"/>
        <end position="328"/>
    </location>
</feature>
<dbReference type="EMBL" id="CP026604">
    <property type="protein sequence ID" value="AWB68297.1"/>
    <property type="molecule type" value="Genomic_DNA"/>
</dbReference>
<evidence type="ECO:0000313" key="10">
    <source>
        <dbReference type="Proteomes" id="UP000244441"/>
    </source>
</evidence>
<protein>
    <recommendedName>
        <fullName evidence="8">FAD-binding domain-containing protein</fullName>
    </recommendedName>
</protein>
<dbReference type="PANTHER" id="PTHR43876:SF10">
    <property type="entry name" value="3-DEMETHOXYUBIQUINOL 3-HYDROXYLASE"/>
    <property type="match status" value="1"/>
</dbReference>
<evidence type="ECO:0000256" key="3">
    <source>
        <dbReference type="ARBA" id="ARBA00005349"/>
    </source>
</evidence>
<gene>
    <name evidence="9" type="ORF">C2869_18590</name>
</gene>
<dbReference type="UniPathway" id="UPA00232"/>
<evidence type="ECO:0000313" key="9">
    <source>
        <dbReference type="EMBL" id="AWB68297.1"/>
    </source>
</evidence>
<evidence type="ECO:0000256" key="6">
    <source>
        <dbReference type="ARBA" id="ARBA00023002"/>
    </source>
</evidence>
<keyword evidence="4" id="KW-0285">Flavoprotein</keyword>
<organism evidence="9 10">
    <name type="scientific">Saccharobesus litoralis</name>
    <dbReference type="NCBI Taxonomy" id="2172099"/>
    <lineage>
        <taxon>Bacteria</taxon>
        <taxon>Pseudomonadati</taxon>
        <taxon>Pseudomonadota</taxon>
        <taxon>Gammaproteobacteria</taxon>
        <taxon>Alteromonadales</taxon>
        <taxon>Alteromonadaceae</taxon>
        <taxon>Saccharobesus</taxon>
    </lineage>
</organism>
<comment type="pathway">
    <text evidence="2">Cofactor biosynthesis; ubiquinone biosynthesis.</text>
</comment>
<dbReference type="InterPro" id="IPR010971">
    <property type="entry name" value="UbiH/COQ6"/>
</dbReference>
<dbReference type="PROSITE" id="PS01304">
    <property type="entry name" value="UBIH"/>
    <property type="match status" value="1"/>
</dbReference>
<evidence type="ECO:0000256" key="5">
    <source>
        <dbReference type="ARBA" id="ARBA00022827"/>
    </source>
</evidence>
<keyword evidence="10" id="KW-1185">Reference proteome</keyword>
<comment type="cofactor">
    <cofactor evidence="1">
        <name>FAD</name>
        <dbReference type="ChEBI" id="CHEBI:57692"/>
    </cofactor>
</comment>
<dbReference type="PANTHER" id="PTHR43876">
    <property type="entry name" value="UBIQUINONE BIOSYNTHESIS MONOOXYGENASE COQ6, MITOCHONDRIAL"/>
    <property type="match status" value="1"/>
</dbReference>
<dbReference type="SUPFAM" id="SSF51905">
    <property type="entry name" value="FAD/NAD(P)-binding domain"/>
    <property type="match status" value="1"/>
</dbReference>
<keyword evidence="6" id="KW-0560">Oxidoreductase</keyword>
<dbReference type="InterPro" id="IPR018168">
    <property type="entry name" value="Ubi_Hdrlase_CS"/>
</dbReference>
<evidence type="ECO:0000256" key="4">
    <source>
        <dbReference type="ARBA" id="ARBA00022630"/>
    </source>
</evidence>
<dbReference type="AlphaFoldDB" id="A0A2S0VVQ0"/>
<accession>A0A2S0VVQ0</accession>
<dbReference type="Pfam" id="PF01494">
    <property type="entry name" value="FAD_binding_3"/>
    <property type="match status" value="1"/>
</dbReference>
<keyword evidence="5" id="KW-0274">FAD</keyword>
<reference evidence="9 10" key="1">
    <citation type="submission" date="2018-01" db="EMBL/GenBank/DDBJ databases">
        <title>Genome sequence of a Cantenovulum-like bacteria.</title>
        <authorList>
            <person name="Tan W.R."/>
            <person name="Lau N.-S."/>
            <person name="Go F."/>
            <person name="Amirul A.-A.A."/>
        </authorList>
    </citation>
    <scope>NUCLEOTIDE SEQUENCE [LARGE SCALE GENOMIC DNA]</scope>
    <source>
        <strain evidence="9 10">CCB-QB4</strain>
    </source>
</reference>
<evidence type="ECO:0000256" key="2">
    <source>
        <dbReference type="ARBA" id="ARBA00004749"/>
    </source>
</evidence>
<dbReference type="Gene3D" id="3.50.50.60">
    <property type="entry name" value="FAD/NAD(P)-binding domain"/>
    <property type="match status" value="2"/>
</dbReference>
<dbReference type="Proteomes" id="UP000244441">
    <property type="component" value="Chromosome"/>
</dbReference>
<proteinExistence type="inferred from homology"/>
<dbReference type="GO" id="GO:0071949">
    <property type="term" value="F:FAD binding"/>
    <property type="evidence" value="ECO:0007669"/>
    <property type="project" value="InterPro"/>
</dbReference>
<comment type="similarity">
    <text evidence="3">Belongs to the UbiH/COQ6 family.</text>
</comment>
<dbReference type="KEGG" id="cate:C2869_18590"/>
<name>A0A2S0VVQ0_9ALTE</name>